<evidence type="ECO:0000256" key="2">
    <source>
        <dbReference type="ARBA" id="ARBA00022603"/>
    </source>
</evidence>
<dbReference type="SUPFAM" id="SSF53335">
    <property type="entry name" value="S-adenosyl-L-methionine-dependent methyltransferases"/>
    <property type="match status" value="1"/>
</dbReference>
<keyword evidence="5 6" id="KW-0819">tRNA processing</keyword>
<dbReference type="HAMAP" id="MF_01872">
    <property type="entry name" value="tRNA_methyltr_YfiC"/>
    <property type="match status" value="1"/>
</dbReference>
<keyword evidence="3 6" id="KW-0808">Transferase</keyword>
<dbReference type="Proteomes" id="UP000326380">
    <property type="component" value="Unassembled WGS sequence"/>
</dbReference>
<dbReference type="PANTHER" id="PTHR47739">
    <property type="entry name" value="TRNA1(VAL) (ADENINE(37)-N6)-METHYLTRANSFERASE"/>
    <property type="match status" value="1"/>
</dbReference>
<dbReference type="InterPro" id="IPR029063">
    <property type="entry name" value="SAM-dependent_MTases_sf"/>
</dbReference>
<dbReference type="RefSeq" id="WP_151077295.1">
    <property type="nucleotide sequence ID" value="NZ_CP047647.1"/>
</dbReference>
<evidence type="ECO:0000259" key="7">
    <source>
        <dbReference type="Pfam" id="PF05175"/>
    </source>
</evidence>
<dbReference type="InterPro" id="IPR050210">
    <property type="entry name" value="tRNA_Adenine-N(6)_MTase"/>
</dbReference>
<reference evidence="8 9" key="1">
    <citation type="submission" date="2019-09" db="EMBL/GenBank/DDBJ databases">
        <title>Genome sequence of Hymenobacter sp. M3.</title>
        <authorList>
            <person name="Srinivasan S."/>
        </authorList>
    </citation>
    <scope>NUCLEOTIDE SEQUENCE [LARGE SCALE GENOMIC DNA]</scope>
    <source>
        <strain evidence="8 9">M3</strain>
    </source>
</reference>
<evidence type="ECO:0000313" key="9">
    <source>
        <dbReference type="Proteomes" id="UP000326380"/>
    </source>
</evidence>
<keyword evidence="2 6" id="KW-0489">Methyltransferase</keyword>
<dbReference type="GO" id="GO:0008033">
    <property type="term" value="P:tRNA processing"/>
    <property type="evidence" value="ECO:0007669"/>
    <property type="project" value="UniProtKB-UniRule"/>
</dbReference>
<evidence type="ECO:0000256" key="4">
    <source>
        <dbReference type="ARBA" id="ARBA00022691"/>
    </source>
</evidence>
<dbReference type="EMBL" id="VTWU01000001">
    <property type="protein sequence ID" value="KAA9339647.1"/>
    <property type="molecule type" value="Genomic_DNA"/>
</dbReference>
<keyword evidence="1 6" id="KW-0963">Cytoplasm</keyword>
<dbReference type="GO" id="GO:0005737">
    <property type="term" value="C:cytoplasm"/>
    <property type="evidence" value="ECO:0007669"/>
    <property type="project" value="UniProtKB-SubCell"/>
</dbReference>
<dbReference type="AlphaFoldDB" id="A0A7L4ZTY4"/>
<accession>A0A7L4ZTY4</accession>
<evidence type="ECO:0000256" key="5">
    <source>
        <dbReference type="ARBA" id="ARBA00022694"/>
    </source>
</evidence>
<dbReference type="GO" id="GO:0032259">
    <property type="term" value="P:methylation"/>
    <property type="evidence" value="ECO:0007669"/>
    <property type="project" value="UniProtKB-KW"/>
</dbReference>
<keyword evidence="4 6" id="KW-0949">S-adenosyl-L-methionine</keyword>
<dbReference type="EC" id="2.1.1.223" evidence="6"/>
<evidence type="ECO:0000313" key="8">
    <source>
        <dbReference type="EMBL" id="KAA9339647.1"/>
    </source>
</evidence>
<protein>
    <recommendedName>
        <fullName evidence="6">tRNA1(Val) (adenine(37)-N6)-methyltransferase</fullName>
        <ecNumber evidence="6">2.1.1.223</ecNumber>
    </recommendedName>
    <alternativeName>
        <fullName evidence="6">tRNA m6A37 methyltransferase</fullName>
    </alternativeName>
</protein>
<sequence length="251" mass="27389">MYRARATRPYAVANSYFQFKHFRIEQDQCAMKVCTDACVLGAVAEVGRATRILDVGTGTGLLALMAAQRNTTARIDAVELAPAAAAQAARNAAASPWAARVHVHAQSLAGFAATQPAPFDHILCNPPFFRQSLRSPDAQRTTARHTATDTLTFAELARFAADFLDANGQLTVLLPPPEMQHFERDASRAGLYPTVRRVVRHRPGSKALRHITTFSRQPQPVLETELALHAAASDAYSADFQQLMSAFYLAL</sequence>
<evidence type="ECO:0000256" key="3">
    <source>
        <dbReference type="ARBA" id="ARBA00022679"/>
    </source>
</evidence>
<keyword evidence="9" id="KW-1185">Reference proteome</keyword>
<dbReference type="GO" id="GO:0003676">
    <property type="term" value="F:nucleic acid binding"/>
    <property type="evidence" value="ECO:0007669"/>
    <property type="project" value="InterPro"/>
</dbReference>
<proteinExistence type="inferred from homology"/>
<comment type="catalytic activity">
    <reaction evidence="6">
        <text>adenosine(37) in tRNA1(Val) + S-adenosyl-L-methionine = N(6)-methyladenosine(37) in tRNA1(Val) + S-adenosyl-L-homocysteine + H(+)</text>
        <dbReference type="Rhea" id="RHEA:43160"/>
        <dbReference type="Rhea" id="RHEA-COMP:10369"/>
        <dbReference type="Rhea" id="RHEA-COMP:10370"/>
        <dbReference type="ChEBI" id="CHEBI:15378"/>
        <dbReference type="ChEBI" id="CHEBI:57856"/>
        <dbReference type="ChEBI" id="CHEBI:59789"/>
        <dbReference type="ChEBI" id="CHEBI:74411"/>
        <dbReference type="ChEBI" id="CHEBI:74449"/>
        <dbReference type="EC" id="2.1.1.223"/>
    </reaction>
</comment>
<dbReference type="InterPro" id="IPR007848">
    <property type="entry name" value="Small_mtfrase_dom"/>
</dbReference>
<dbReference type="PANTHER" id="PTHR47739:SF1">
    <property type="entry name" value="TRNA1(VAL) (ADENINE(37)-N6)-METHYLTRANSFERASE"/>
    <property type="match status" value="1"/>
</dbReference>
<feature type="domain" description="Methyltransferase small" evidence="7">
    <location>
        <begin position="48"/>
        <end position="137"/>
    </location>
</feature>
<organism evidence="8 9">
    <name type="scientific">Hymenobacter busanensis</name>
    <dbReference type="NCBI Taxonomy" id="2607656"/>
    <lineage>
        <taxon>Bacteria</taxon>
        <taxon>Pseudomonadati</taxon>
        <taxon>Bacteroidota</taxon>
        <taxon>Cytophagia</taxon>
        <taxon>Cytophagales</taxon>
        <taxon>Hymenobacteraceae</taxon>
        <taxon>Hymenobacter</taxon>
    </lineage>
</organism>
<dbReference type="InterPro" id="IPR022882">
    <property type="entry name" value="tRNA_adenine-N6_MeTrfase"/>
</dbReference>
<comment type="function">
    <text evidence="6">Specifically methylates the adenine in position 37 of tRNA(1)(Val) (anticodon cmo5UAC).</text>
</comment>
<comment type="subcellular location">
    <subcellularLocation>
        <location evidence="6">Cytoplasm</location>
    </subcellularLocation>
</comment>
<dbReference type="PROSITE" id="PS00092">
    <property type="entry name" value="N6_MTASE"/>
    <property type="match status" value="1"/>
</dbReference>
<dbReference type="InterPro" id="IPR002052">
    <property type="entry name" value="DNA_methylase_N6_adenine_CS"/>
</dbReference>
<name>A0A7L4ZTY4_9BACT</name>
<dbReference type="GO" id="GO:0016430">
    <property type="term" value="F:tRNA (adenine-N6)-methyltransferase activity"/>
    <property type="evidence" value="ECO:0007669"/>
    <property type="project" value="UniProtKB-UniRule"/>
</dbReference>
<dbReference type="CDD" id="cd02440">
    <property type="entry name" value="AdoMet_MTases"/>
    <property type="match status" value="1"/>
</dbReference>
<evidence type="ECO:0000256" key="1">
    <source>
        <dbReference type="ARBA" id="ARBA00022490"/>
    </source>
</evidence>
<comment type="caution">
    <text evidence="8">The sequence shown here is derived from an EMBL/GenBank/DDBJ whole genome shotgun (WGS) entry which is preliminary data.</text>
</comment>
<dbReference type="Gene3D" id="3.40.50.150">
    <property type="entry name" value="Vaccinia Virus protein VP39"/>
    <property type="match status" value="1"/>
</dbReference>
<evidence type="ECO:0000256" key="6">
    <source>
        <dbReference type="HAMAP-Rule" id="MF_01872"/>
    </source>
</evidence>
<comment type="similarity">
    <text evidence="6">Belongs to the methyltransferase superfamily. tRNA (adenine-N(6)-)-methyltransferase family.</text>
</comment>
<dbReference type="Pfam" id="PF05175">
    <property type="entry name" value="MTS"/>
    <property type="match status" value="1"/>
</dbReference>
<gene>
    <name evidence="8" type="ORF">F0P96_03265</name>
</gene>